<evidence type="ECO:0000256" key="2">
    <source>
        <dbReference type="SAM" id="SignalP"/>
    </source>
</evidence>
<dbReference type="EMBL" id="JAODUP010000744">
    <property type="protein sequence ID" value="KAK2144605.1"/>
    <property type="molecule type" value="Genomic_DNA"/>
</dbReference>
<gene>
    <name evidence="3" type="ORF">LSH36_744g01060</name>
</gene>
<feature type="region of interest" description="Disordered" evidence="1">
    <location>
        <begin position="208"/>
        <end position="248"/>
    </location>
</feature>
<organism evidence="3 4">
    <name type="scientific">Paralvinella palmiformis</name>
    <dbReference type="NCBI Taxonomy" id="53620"/>
    <lineage>
        <taxon>Eukaryota</taxon>
        <taxon>Metazoa</taxon>
        <taxon>Spiralia</taxon>
        <taxon>Lophotrochozoa</taxon>
        <taxon>Annelida</taxon>
        <taxon>Polychaeta</taxon>
        <taxon>Sedentaria</taxon>
        <taxon>Canalipalpata</taxon>
        <taxon>Terebellida</taxon>
        <taxon>Terebelliformia</taxon>
        <taxon>Alvinellidae</taxon>
        <taxon>Paralvinella</taxon>
    </lineage>
</organism>
<dbReference type="AlphaFoldDB" id="A0AAD9J2T4"/>
<evidence type="ECO:0000313" key="4">
    <source>
        <dbReference type="Proteomes" id="UP001208570"/>
    </source>
</evidence>
<feature type="region of interest" description="Disordered" evidence="1">
    <location>
        <begin position="81"/>
        <end position="102"/>
    </location>
</feature>
<feature type="compositionally biased region" description="Basic residues" evidence="1">
    <location>
        <begin position="211"/>
        <end position="224"/>
    </location>
</feature>
<comment type="caution">
    <text evidence="3">The sequence shown here is derived from an EMBL/GenBank/DDBJ whole genome shotgun (WGS) entry which is preliminary data.</text>
</comment>
<evidence type="ECO:0000313" key="3">
    <source>
        <dbReference type="EMBL" id="KAK2144605.1"/>
    </source>
</evidence>
<keyword evidence="4" id="KW-1185">Reference proteome</keyword>
<dbReference type="Proteomes" id="UP001208570">
    <property type="component" value="Unassembled WGS sequence"/>
</dbReference>
<protein>
    <submittedName>
        <fullName evidence="3">Uncharacterized protein</fullName>
    </submittedName>
</protein>
<accession>A0AAD9J2T4</accession>
<feature type="chain" id="PRO_5042001503" evidence="2">
    <location>
        <begin position="22"/>
        <end position="416"/>
    </location>
</feature>
<sequence>MSPISVWTLFVAVLLAQKVTTNPSLWRETRTSHHSVARLSPQNALEQLASIIQYLKSIGLSNDRIQNTVDDNLELRQHQDGSAYGTEDNRGEQSSFSGAKHQKEENIEKFFENVLTTARSHLSPESFIASRISGPVFNSADPVSPSAPNSPGPSGFRINDARYLVNLRRQINLRGPAKSFPDRNQQMVSLKEEDPHPSPLIRVLMTYPKSSRNRRKFKNRKRPRKFTDPGILAQPNSDGVDSSLTKPSYDDNSREAFNNMAFPTKQADPNGRAHSDKAYEKYGLAKISKTIENPLPPIRGVSLEMTLPDDVKYRQTVALSPGLSVYRALYQAALSYDNDERETNPFDVSIEPDDQRKCYVIAGVSGFDNGDSSHWLISVTDARGEVKYEGRCLMSNAKLPLRSGYKIHIEYESQDK</sequence>
<feature type="compositionally biased region" description="Polar residues" evidence="1">
    <location>
        <begin position="234"/>
        <end position="246"/>
    </location>
</feature>
<keyword evidence="2" id="KW-0732">Signal</keyword>
<proteinExistence type="predicted"/>
<feature type="signal peptide" evidence="2">
    <location>
        <begin position="1"/>
        <end position="21"/>
    </location>
</feature>
<reference evidence="3" key="1">
    <citation type="journal article" date="2023" name="Mol. Biol. Evol.">
        <title>Third-Generation Sequencing Reveals the Adaptive Role of the Epigenome in Three Deep-Sea Polychaetes.</title>
        <authorList>
            <person name="Perez M."/>
            <person name="Aroh O."/>
            <person name="Sun Y."/>
            <person name="Lan Y."/>
            <person name="Juniper S.K."/>
            <person name="Young C.R."/>
            <person name="Angers B."/>
            <person name="Qian P.Y."/>
        </authorList>
    </citation>
    <scope>NUCLEOTIDE SEQUENCE</scope>
    <source>
        <strain evidence="3">P08H-3</strain>
    </source>
</reference>
<evidence type="ECO:0000256" key="1">
    <source>
        <dbReference type="SAM" id="MobiDB-lite"/>
    </source>
</evidence>
<name>A0AAD9J2T4_9ANNE</name>